<reference evidence="3 4" key="1">
    <citation type="submission" date="2017-04" db="EMBL/GenBank/DDBJ databases">
        <title>In vitro and in silico characterization of Lactobacillus paraplantarum D2-1, a starter culture for soymilk fermentation.</title>
        <authorList>
            <person name="Endo A."/>
            <person name="Sasaki F."/>
            <person name="Maeno S."/>
            <person name="Kanesaki Y."/>
            <person name="Kubota E."/>
            <person name="Torres G.A."/>
            <person name="Tomita S."/>
            <person name="Nakagawa J."/>
        </authorList>
    </citation>
    <scope>NUCLEOTIDE SEQUENCE [LARGE SCALE GENOMIC DNA]</scope>
    <source>
        <strain evidence="3 4">D2-1</strain>
    </source>
</reference>
<dbReference type="InterPro" id="IPR005019">
    <property type="entry name" value="Adenine_glyco"/>
</dbReference>
<evidence type="ECO:0000313" key="4">
    <source>
        <dbReference type="Proteomes" id="UP000236162"/>
    </source>
</evidence>
<protein>
    <submittedName>
        <fullName evidence="2">DNA-3-methyladenine glycosylase I</fullName>
    </submittedName>
</protein>
<dbReference type="AlphaFoldDB" id="A0AAD0TQK9"/>
<dbReference type="SUPFAM" id="SSF48150">
    <property type="entry name" value="DNA-glycosylase"/>
    <property type="match status" value="1"/>
</dbReference>
<sequence length="224" mass="26158">MITTWFDDDPLFNRYYPYYADYRYYFENEWGLPPHCDERLFEFLSLGNFAAGLNWSLVLNKRAAFRNAFHNWDIAAVAAYDASQVIRLCHDPNIIRNQRKIKAVIHNAQLIQQIQCTQSFEAYLWQHLNYQQLVLNCQYFSDLPRTTITGDQVAHQLRQIGFQFVGPVTVNAWLVNTGFITARPDHRGIIPTPLKPQVAVRPSLPTRTPHQLGHFDNPHDTRLQ</sequence>
<dbReference type="RefSeq" id="WP_021730030.1">
    <property type="nucleotide sequence ID" value="NZ_AVAI01000006.1"/>
</dbReference>
<evidence type="ECO:0000313" key="5">
    <source>
        <dbReference type="Proteomes" id="UP000277896"/>
    </source>
</evidence>
<dbReference type="Gene3D" id="1.10.340.30">
    <property type="entry name" value="Hypothetical protein, domain 2"/>
    <property type="match status" value="1"/>
</dbReference>
<dbReference type="InterPro" id="IPR052891">
    <property type="entry name" value="DNA-3mA_glycosylase"/>
</dbReference>
<evidence type="ECO:0000313" key="3">
    <source>
        <dbReference type="EMBL" id="GBF01944.1"/>
    </source>
</evidence>
<evidence type="ECO:0000256" key="1">
    <source>
        <dbReference type="SAM" id="MobiDB-lite"/>
    </source>
</evidence>
<dbReference type="PANTHER" id="PTHR30037">
    <property type="entry name" value="DNA-3-METHYLADENINE GLYCOSYLASE 1"/>
    <property type="match status" value="1"/>
</dbReference>
<name>A0AAD0TQK9_9LACO</name>
<dbReference type="EMBL" id="CP032744">
    <property type="protein sequence ID" value="AYJ39661.1"/>
    <property type="molecule type" value="Genomic_DNA"/>
</dbReference>
<organism evidence="2 5">
    <name type="scientific">Lactiplantibacillus paraplantarum</name>
    <dbReference type="NCBI Taxonomy" id="60520"/>
    <lineage>
        <taxon>Bacteria</taxon>
        <taxon>Bacillati</taxon>
        <taxon>Bacillota</taxon>
        <taxon>Bacilli</taxon>
        <taxon>Lactobacillales</taxon>
        <taxon>Lactobacillaceae</taxon>
        <taxon>Lactiplantibacillus</taxon>
    </lineage>
</organism>
<feature type="region of interest" description="Disordered" evidence="1">
    <location>
        <begin position="200"/>
        <end position="224"/>
    </location>
</feature>
<evidence type="ECO:0000313" key="2">
    <source>
        <dbReference type="EMBL" id="AYJ39661.1"/>
    </source>
</evidence>
<gene>
    <name evidence="3" type="primary">tag_2</name>
    <name evidence="2" type="ORF">LP667_13045</name>
    <name evidence="3" type="ORF">LPPLD21_01476</name>
</gene>
<reference evidence="2 5" key="2">
    <citation type="submission" date="2018-10" db="EMBL/GenBank/DDBJ databases">
        <title>Genome seuquencing of Lactobacillus species.</title>
        <authorList>
            <person name="Baek C."/>
            <person name="Yi H."/>
        </authorList>
    </citation>
    <scope>NUCLEOTIDE SEQUENCE [LARGE SCALE GENOMIC DNA]</scope>
    <source>
        <strain evidence="2 5">DSM 10667</strain>
    </source>
</reference>
<dbReference type="GO" id="GO:0008725">
    <property type="term" value="F:DNA-3-methyladenine glycosylase activity"/>
    <property type="evidence" value="ECO:0007669"/>
    <property type="project" value="InterPro"/>
</dbReference>
<dbReference type="PANTHER" id="PTHR30037:SF4">
    <property type="entry name" value="DNA-3-METHYLADENINE GLYCOSYLASE I"/>
    <property type="match status" value="1"/>
</dbReference>
<dbReference type="GO" id="GO:0006284">
    <property type="term" value="P:base-excision repair"/>
    <property type="evidence" value="ECO:0007669"/>
    <property type="project" value="InterPro"/>
</dbReference>
<dbReference type="Proteomes" id="UP000277896">
    <property type="component" value="Chromosome"/>
</dbReference>
<proteinExistence type="predicted"/>
<dbReference type="Pfam" id="PF03352">
    <property type="entry name" value="Adenine_glyco"/>
    <property type="match status" value="1"/>
</dbReference>
<keyword evidence="4" id="KW-1185">Reference proteome</keyword>
<dbReference type="EMBL" id="BDOR01000006">
    <property type="protein sequence ID" value="GBF01944.1"/>
    <property type="molecule type" value="Genomic_DNA"/>
</dbReference>
<dbReference type="Proteomes" id="UP000236162">
    <property type="component" value="Unassembled WGS sequence"/>
</dbReference>
<dbReference type="InterPro" id="IPR011257">
    <property type="entry name" value="DNA_glycosylase"/>
</dbReference>
<accession>A0AAD0TQK9</accession>